<gene>
    <name evidence="1" type="ORF">ABLV49_10035</name>
</gene>
<proteinExistence type="predicted"/>
<dbReference type="AlphaFoldDB" id="A0AAU7LWX9"/>
<protein>
    <submittedName>
        <fullName evidence="1">Uncharacterized protein</fullName>
    </submittedName>
</protein>
<dbReference type="EMBL" id="CP157675">
    <property type="protein sequence ID" value="XBP72111.1"/>
    <property type="molecule type" value="Genomic_DNA"/>
</dbReference>
<accession>A0AAU7LWX9</accession>
<organism evidence="1">
    <name type="scientific">Polaromonas hydrogenivorans</name>
    <dbReference type="NCBI Taxonomy" id="335476"/>
    <lineage>
        <taxon>Bacteria</taxon>
        <taxon>Pseudomonadati</taxon>
        <taxon>Pseudomonadota</taxon>
        <taxon>Betaproteobacteria</taxon>
        <taxon>Burkholderiales</taxon>
        <taxon>Comamonadaceae</taxon>
        <taxon>Polaromonas</taxon>
    </lineage>
</organism>
<dbReference type="RefSeq" id="WP_349281441.1">
    <property type="nucleotide sequence ID" value="NZ_CBCSCU010000002.1"/>
</dbReference>
<name>A0AAU7LWX9_9BURK</name>
<sequence>MLTAITSGKAGRIQIDGVEHKVSWREVFRRSEDLLTAAIFGRMRYLSETSLNSVMSLLIGKESAEELGHLQRIDFWRNLDGTHSRTRVQPDVLMWFDNALVIVEIKPPFGGDQYLEQWKAQIHAVVNLCAQDGENSPACVHFVGLGRNTLDVKEQSYEHFDTQGVFDLTLHTAEWEALSAAIPRMRVDALAADLAVFDDWLSAMELFGIQSAAYKWPDLLAWASTCDLSLEAIRCLPKMPEIKSPSRLRGAPVSWNHLIAFSAAQPLTLQ</sequence>
<evidence type="ECO:0000313" key="1">
    <source>
        <dbReference type="EMBL" id="XBP72111.1"/>
    </source>
</evidence>
<reference evidence="1" key="1">
    <citation type="submission" date="2024-05" db="EMBL/GenBank/DDBJ databases">
        <authorList>
            <person name="Bunk B."/>
            <person name="Swiderski J."/>
            <person name="Sproer C."/>
            <person name="Thiel V."/>
        </authorList>
    </citation>
    <scope>NUCLEOTIDE SEQUENCE</scope>
    <source>
        <strain evidence="1">DSM 17735</strain>
    </source>
</reference>